<dbReference type="Gene3D" id="3.90.550.10">
    <property type="entry name" value="Spore Coat Polysaccharide Biosynthesis Protein SpsA, Chain A"/>
    <property type="match status" value="1"/>
</dbReference>
<keyword evidence="3" id="KW-0808">Transferase</keyword>
<evidence type="ECO:0000259" key="2">
    <source>
        <dbReference type="Pfam" id="PF12804"/>
    </source>
</evidence>
<dbReference type="AlphaFoldDB" id="A0A1I1ZEY1"/>
<keyword evidence="4" id="KW-1185">Reference proteome</keyword>
<dbReference type="InterPro" id="IPR029044">
    <property type="entry name" value="Nucleotide-diphossugar_trans"/>
</dbReference>
<dbReference type="InterPro" id="IPR025877">
    <property type="entry name" value="MobA-like_NTP_Trfase"/>
</dbReference>
<dbReference type="PANTHER" id="PTHR43777:SF1">
    <property type="entry name" value="MOLYBDENUM COFACTOR CYTIDYLYLTRANSFERASE"/>
    <property type="match status" value="1"/>
</dbReference>
<feature type="domain" description="MobA-like NTP transferase" evidence="2">
    <location>
        <begin position="10"/>
        <end position="169"/>
    </location>
</feature>
<evidence type="ECO:0000313" key="3">
    <source>
        <dbReference type="EMBL" id="SFE29073.1"/>
    </source>
</evidence>
<dbReference type="Proteomes" id="UP000199477">
    <property type="component" value="Unassembled WGS sequence"/>
</dbReference>
<protein>
    <submittedName>
        <fullName evidence="3">Molybdenum cofactor cytidylyltransferase</fullName>
    </submittedName>
</protein>
<keyword evidence="1" id="KW-0460">Magnesium</keyword>
<dbReference type="RefSeq" id="WP_026634011.1">
    <property type="nucleotide sequence ID" value="NZ_FONH01000002.1"/>
</dbReference>
<name>A0A1I1ZEY1_9GAMM</name>
<organism evidence="3 4">
    <name type="scientific">Dyella marensis</name>
    <dbReference type="NCBI Taxonomy" id="500610"/>
    <lineage>
        <taxon>Bacteria</taxon>
        <taxon>Pseudomonadati</taxon>
        <taxon>Pseudomonadota</taxon>
        <taxon>Gammaproteobacteria</taxon>
        <taxon>Lysobacterales</taxon>
        <taxon>Rhodanobacteraceae</taxon>
        <taxon>Dyella</taxon>
    </lineage>
</organism>
<dbReference type="Pfam" id="PF12804">
    <property type="entry name" value="NTP_transf_3"/>
    <property type="match status" value="1"/>
</dbReference>
<dbReference type="EMBL" id="FONH01000002">
    <property type="protein sequence ID" value="SFE29073.1"/>
    <property type="molecule type" value="Genomic_DNA"/>
</dbReference>
<proteinExistence type="predicted"/>
<evidence type="ECO:0000313" key="4">
    <source>
        <dbReference type="Proteomes" id="UP000199477"/>
    </source>
</evidence>
<dbReference type="SUPFAM" id="SSF53448">
    <property type="entry name" value="Nucleotide-diphospho-sugar transferases"/>
    <property type="match status" value="1"/>
</dbReference>
<dbReference type="PANTHER" id="PTHR43777">
    <property type="entry name" value="MOLYBDENUM COFACTOR CYTIDYLYLTRANSFERASE"/>
    <property type="match status" value="1"/>
</dbReference>
<sequence>MTAARALGIVLLAAGGAVRYGSAKQLVAIDGEPLVRRVAREALRVSPWVTVVIGAYREDVEVALEGLPLDTAFHAGWPSGMGGSLAFGVRRLRERHPELTGVTVCLCDQPALGAAQLQALADAAAPDRIVAADYGDGVVGVPCLFPSRFFHELDLLHGPEGARSLLALYADQVQALPMPEARIDIDTPDDYERWRTGSG</sequence>
<dbReference type="STRING" id="500610.SAMN02799615_00672"/>
<accession>A0A1I1ZEY1</accession>
<reference evidence="4" key="1">
    <citation type="submission" date="2016-10" db="EMBL/GenBank/DDBJ databases">
        <authorList>
            <person name="Varghese N."/>
            <person name="Submissions S."/>
        </authorList>
    </citation>
    <scope>NUCLEOTIDE SEQUENCE [LARGE SCALE GENOMIC DNA]</scope>
    <source>
        <strain evidence="4">UNC178MFTsu3.1</strain>
    </source>
</reference>
<dbReference type="CDD" id="cd04182">
    <property type="entry name" value="GT_2_like_f"/>
    <property type="match status" value="1"/>
</dbReference>
<keyword evidence="3" id="KW-0548">Nucleotidyltransferase</keyword>
<gene>
    <name evidence="3" type="ORF">SAMN02799615_00672</name>
</gene>
<dbReference type="GO" id="GO:0016779">
    <property type="term" value="F:nucleotidyltransferase activity"/>
    <property type="evidence" value="ECO:0007669"/>
    <property type="project" value="UniProtKB-KW"/>
</dbReference>
<evidence type="ECO:0000256" key="1">
    <source>
        <dbReference type="ARBA" id="ARBA00022842"/>
    </source>
</evidence>